<evidence type="ECO:0000259" key="9">
    <source>
        <dbReference type="Pfam" id="PF00125"/>
    </source>
</evidence>
<dbReference type="Pfam" id="PF00125">
    <property type="entry name" value="Histone"/>
    <property type="match status" value="1"/>
</dbReference>
<evidence type="ECO:0000256" key="8">
    <source>
        <dbReference type="SAM" id="MobiDB-lite"/>
    </source>
</evidence>
<protein>
    <recommendedName>
        <fullName evidence="9">Core Histone H2A/H2B/H3 domain-containing protein</fullName>
    </recommendedName>
</protein>
<dbReference type="SUPFAM" id="SSF47113">
    <property type="entry name" value="Histone-fold"/>
    <property type="match status" value="1"/>
</dbReference>
<feature type="compositionally biased region" description="Low complexity" evidence="8">
    <location>
        <begin position="301"/>
        <end position="313"/>
    </location>
</feature>
<feature type="compositionally biased region" description="Polar residues" evidence="8">
    <location>
        <begin position="1"/>
        <end position="22"/>
    </location>
</feature>
<gene>
    <name evidence="10" type="ORF">C6P40_004079</name>
</gene>
<feature type="region of interest" description="Disordered" evidence="8">
    <location>
        <begin position="1"/>
        <end position="67"/>
    </location>
</feature>
<reference evidence="10" key="1">
    <citation type="submission" date="2020-11" db="EMBL/GenBank/DDBJ databases">
        <title>Kefir isolates.</title>
        <authorList>
            <person name="Marcisauskas S."/>
            <person name="Kim Y."/>
            <person name="Blasche S."/>
        </authorList>
    </citation>
    <scope>NUCLEOTIDE SEQUENCE</scope>
    <source>
        <strain evidence="10">Olga-1</strain>
    </source>
</reference>
<dbReference type="FunFam" id="1.10.20.10:FF:000017">
    <property type="entry name" value="Ccaat-binding factor complex subunit"/>
    <property type="match status" value="1"/>
</dbReference>
<accession>A0A9P7BDW0</accession>
<feature type="non-terminal residue" evidence="10">
    <location>
        <position position="347"/>
    </location>
</feature>
<feature type="compositionally biased region" description="Basic and acidic residues" evidence="8">
    <location>
        <begin position="102"/>
        <end position="116"/>
    </location>
</feature>
<keyword evidence="3" id="KW-0238">DNA-binding</keyword>
<dbReference type="OrthoDB" id="1272441at2759"/>
<dbReference type="PANTHER" id="PTHR10252">
    <property type="entry name" value="HISTONE-LIKE TRANSCRIPTION FACTOR CCAAT-RELATED"/>
    <property type="match status" value="1"/>
</dbReference>
<evidence type="ECO:0000313" key="11">
    <source>
        <dbReference type="Proteomes" id="UP000697127"/>
    </source>
</evidence>
<evidence type="ECO:0000256" key="3">
    <source>
        <dbReference type="ARBA" id="ARBA00023125"/>
    </source>
</evidence>
<dbReference type="AlphaFoldDB" id="A0A9P7BDW0"/>
<dbReference type="Proteomes" id="UP000697127">
    <property type="component" value="Unassembled WGS sequence"/>
</dbReference>
<evidence type="ECO:0000256" key="7">
    <source>
        <dbReference type="ARBA" id="ARBA00038129"/>
    </source>
</evidence>
<evidence type="ECO:0000256" key="4">
    <source>
        <dbReference type="ARBA" id="ARBA00023159"/>
    </source>
</evidence>
<name>A0A9P7BDW0_9ASCO</name>
<dbReference type="Gene3D" id="1.10.20.10">
    <property type="entry name" value="Histone, subunit A"/>
    <property type="match status" value="1"/>
</dbReference>
<proteinExistence type="inferred from homology"/>
<keyword evidence="5" id="KW-0804">Transcription</keyword>
<comment type="subcellular location">
    <subcellularLocation>
        <location evidence="1">Nucleus</location>
    </subcellularLocation>
</comment>
<evidence type="ECO:0000256" key="6">
    <source>
        <dbReference type="ARBA" id="ARBA00023242"/>
    </source>
</evidence>
<feature type="domain" description="Core Histone H2A/H2B/H3" evidence="9">
    <location>
        <begin position="193"/>
        <end position="265"/>
    </location>
</feature>
<organism evidence="10 11">
    <name type="scientific">Pichia californica</name>
    <dbReference type="NCBI Taxonomy" id="460514"/>
    <lineage>
        <taxon>Eukaryota</taxon>
        <taxon>Fungi</taxon>
        <taxon>Dikarya</taxon>
        <taxon>Ascomycota</taxon>
        <taxon>Saccharomycotina</taxon>
        <taxon>Pichiomycetes</taxon>
        <taxon>Pichiales</taxon>
        <taxon>Pichiaceae</taxon>
        <taxon>Pichia</taxon>
    </lineage>
</organism>
<comment type="similarity">
    <text evidence="7">Belongs to the NFYC/HAP5 subunit family.</text>
</comment>
<feature type="compositionally biased region" description="Basic and acidic residues" evidence="8">
    <location>
        <begin position="26"/>
        <end position="42"/>
    </location>
</feature>
<sequence>MNSSSSTTNESYPDNSDFNNGRNPHISKDKINVFSEEERNKSYNDYNNDNINDNMDLDNNDDRGHDHDVSLTIQNEINHSNTKLTNETNRIDNIIDQNEIDINRDNDHEMDDERRFNGTGMNEELVIQDEEEDDDDDLEDEDEDDEDEYDDELEDEMEEPSGAFANVGQGLIGKYKNFMMQYWQNTIDSIERDEHDFKNHQLPLARIKKVMKTDEEVNMISAEAPILFAKGCDIFITELTMRAWIHAEENKRRTLQKSDIAAALQKSDMFDFLIDIVPREEEKPKRKNPTGDPLINPSMESIQTNSNNNIINNNGNESNYSIVEISGNDVIGDDVVNDQGHHLQSDN</sequence>
<feature type="compositionally biased region" description="Acidic residues" evidence="8">
    <location>
        <begin position="126"/>
        <end position="159"/>
    </location>
</feature>
<feature type="compositionally biased region" description="Low complexity" evidence="8">
    <location>
        <begin position="44"/>
        <end position="54"/>
    </location>
</feature>
<keyword evidence="2" id="KW-0805">Transcription regulation</keyword>
<dbReference type="InterPro" id="IPR009072">
    <property type="entry name" value="Histone-fold"/>
</dbReference>
<dbReference type="GO" id="GO:0000978">
    <property type="term" value="F:RNA polymerase II cis-regulatory region sequence-specific DNA binding"/>
    <property type="evidence" value="ECO:0007669"/>
    <property type="project" value="TreeGrafter"/>
</dbReference>
<keyword evidence="11" id="KW-1185">Reference proteome</keyword>
<dbReference type="GO" id="GO:0016602">
    <property type="term" value="C:CCAAT-binding factor complex"/>
    <property type="evidence" value="ECO:0007669"/>
    <property type="project" value="TreeGrafter"/>
</dbReference>
<evidence type="ECO:0000313" key="10">
    <source>
        <dbReference type="EMBL" id="KAG0686450.1"/>
    </source>
</evidence>
<dbReference type="InterPro" id="IPR007125">
    <property type="entry name" value="H2A/H2B/H3"/>
</dbReference>
<keyword evidence="6" id="KW-0539">Nucleus</keyword>
<keyword evidence="4" id="KW-0010">Activator</keyword>
<dbReference type="GO" id="GO:0046982">
    <property type="term" value="F:protein heterodimerization activity"/>
    <property type="evidence" value="ECO:0007669"/>
    <property type="project" value="InterPro"/>
</dbReference>
<evidence type="ECO:0000256" key="5">
    <source>
        <dbReference type="ARBA" id="ARBA00023163"/>
    </source>
</evidence>
<dbReference type="GO" id="GO:0001228">
    <property type="term" value="F:DNA-binding transcription activator activity, RNA polymerase II-specific"/>
    <property type="evidence" value="ECO:0007669"/>
    <property type="project" value="TreeGrafter"/>
</dbReference>
<dbReference type="PANTHER" id="PTHR10252:SF8">
    <property type="entry name" value="NUCLEAR TRANSCRIPTION FACTOR Y SUBUNIT GAMMA"/>
    <property type="match status" value="1"/>
</dbReference>
<feature type="region of interest" description="Disordered" evidence="8">
    <location>
        <begin position="280"/>
        <end position="313"/>
    </location>
</feature>
<dbReference type="EMBL" id="PUHW01000503">
    <property type="protein sequence ID" value="KAG0686450.1"/>
    <property type="molecule type" value="Genomic_DNA"/>
</dbReference>
<feature type="region of interest" description="Disordered" evidence="8">
    <location>
        <begin position="102"/>
        <end position="164"/>
    </location>
</feature>
<dbReference type="CDD" id="cd22908">
    <property type="entry name" value="HFD_NFYC-like"/>
    <property type="match status" value="1"/>
</dbReference>
<evidence type="ECO:0000256" key="1">
    <source>
        <dbReference type="ARBA" id="ARBA00004123"/>
    </source>
</evidence>
<evidence type="ECO:0000256" key="2">
    <source>
        <dbReference type="ARBA" id="ARBA00023015"/>
    </source>
</evidence>
<dbReference type="InterPro" id="IPR050568">
    <property type="entry name" value="Transcr_DNA_Rep_Reg"/>
</dbReference>
<comment type="caution">
    <text evidence="10">The sequence shown here is derived from an EMBL/GenBank/DDBJ whole genome shotgun (WGS) entry which is preliminary data.</text>
</comment>